<reference evidence="1 2" key="1">
    <citation type="journal article" date="2019" name="Genome Biol. Evol.">
        <title>Insights into the evolution of the New World diploid cottons (Gossypium, subgenus Houzingenia) based on genome sequencing.</title>
        <authorList>
            <person name="Grover C.E."/>
            <person name="Arick M.A. 2nd"/>
            <person name="Thrash A."/>
            <person name="Conover J.L."/>
            <person name="Sanders W.S."/>
            <person name="Peterson D.G."/>
            <person name="Frelichowski J.E."/>
            <person name="Scheffler J.A."/>
            <person name="Scheffler B.E."/>
            <person name="Wendel J.F."/>
        </authorList>
    </citation>
    <scope>NUCLEOTIDE SEQUENCE [LARGE SCALE GENOMIC DNA]</scope>
    <source>
        <strain evidence="1">0</strain>
        <tissue evidence="1">Leaf</tissue>
    </source>
</reference>
<keyword evidence="2" id="KW-1185">Reference proteome</keyword>
<gene>
    <name evidence="1" type="ORF">Gohar_019799</name>
</gene>
<dbReference type="AlphaFoldDB" id="A0A7J9IEP6"/>
<dbReference type="EMBL" id="JABFAD010335265">
    <property type="protein sequence ID" value="MBA0820592.1"/>
    <property type="molecule type" value="Genomic_DNA"/>
</dbReference>
<proteinExistence type="predicted"/>
<comment type="caution">
    <text evidence="1">The sequence shown here is derived from an EMBL/GenBank/DDBJ whole genome shotgun (WGS) entry which is preliminary data.</text>
</comment>
<accession>A0A7J9IEP6</accession>
<name>A0A7J9IEP6_9ROSI</name>
<evidence type="ECO:0000313" key="1">
    <source>
        <dbReference type="EMBL" id="MBA0820592.1"/>
    </source>
</evidence>
<organism evidence="1 2">
    <name type="scientific">Gossypium harknessii</name>
    <dbReference type="NCBI Taxonomy" id="34285"/>
    <lineage>
        <taxon>Eukaryota</taxon>
        <taxon>Viridiplantae</taxon>
        <taxon>Streptophyta</taxon>
        <taxon>Embryophyta</taxon>
        <taxon>Tracheophyta</taxon>
        <taxon>Spermatophyta</taxon>
        <taxon>Magnoliopsida</taxon>
        <taxon>eudicotyledons</taxon>
        <taxon>Gunneridae</taxon>
        <taxon>Pentapetalae</taxon>
        <taxon>rosids</taxon>
        <taxon>malvids</taxon>
        <taxon>Malvales</taxon>
        <taxon>Malvaceae</taxon>
        <taxon>Malvoideae</taxon>
        <taxon>Gossypium</taxon>
    </lineage>
</organism>
<protein>
    <submittedName>
        <fullName evidence="1">Uncharacterized protein</fullName>
    </submittedName>
</protein>
<sequence>MLGGPPTGFISICGGSTCVPESAPDRCLHAVGKKLLLKNILYQ</sequence>
<evidence type="ECO:0000313" key="2">
    <source>
        <dbReference type="Proteomes" id="UP000593560"/>
    </source>
</evidence>
<dbReference type="Proteomes" id="UP000593560">
    <property type="component" value="Unassembled WGS sequence"/>
</dbReference>